<dbReference type="Proteomes" id="UP000648482">
    <property type="component" value="Unassembled WGS sequence"/>
</dbReference>
<reference evidence="1 2" key="1">
    <citation type="submission" date="2015-06" db="EMBL/GenBank/DDBJ databases">
        <title>Genome sequence of Pseudoalteromonas aliena.</title>
        <authorList>
            <person name="Xie B.-B."/>
            <person name="Rong J.-C."/>
            <person name="Qin Q.-L."/>
            <person name="Zhang Y.-Z."/>
        </authorList>
    </citation>
    <scope>NUCLEOTIDE SEQUENCE [LARGE SCALE GENOMIC DNA]</scope>
    <source>
        <strain evidence="1 2">SW19</strain>
    </source>
</reference>
<gene>
    <name evidence="1" type="ORF">PALI_a1505</name>
</gene>
<protein>
    <submittedName>
        <fullName evidence="1">Uncharacterized protein</fullName>
    </submittedName>
</protein>
<keyword evidence="2" id="KW-1185">Reference proteome</keyword>
<organism evidence="1 2">
    <name type="scientific">Pseudoalteromonas aliena SW19</name>
    <dbReference type="NCBI Taxonomy" id="1314866"/>
    <lineage>
        <taxon>Bacteria</taxon>
        <taxon>Pseudomonadati</taxon>
        <taxon>Pseudomonadota</taxon>
        <taxon>Gammaproteobacteria</taxon>
        <taxon>Alteromonadales</taxon>
        <taxon>Pseudoalteromonadaceae</taxon>
        <taxon>Pseudoalteromonas</taxon>
    </lineage>
</organism>
<accession>A0ABR9DV73</accession>
<evidence type="ECO:0000313" key="2">
    <source>
        <dbReference type="Proteomes" id="UP000648482"/>
    </source>
</evidence>
<comment type="caution">
    <text evidence="1">The sequence shown here is derived from an EMBL/GenBank/DDBJ whole genome shotgun (WGS) entry which is preliminary data.</text>
</comment>
<evidence type="ECO:0000313" key="1">
    <source>
        <dbReference type="EMBL" id="MBE0358259.1"/>
    </source>
</evidence>
<name>A0ABR9DV73_9GAMM</name>
<sequence>MCIYCKILSNSDNLSKNIANLYYLSGYTIVNSIKNTLL</sequence>
<dbReference type="EMBL" id="AQGU01000022">
    <property type="protein sequence ID" value="MBE0358259.1"/>
    <property type="molecule type" value="Genomic_DNA"/>
</dbReference>
<proteinExistence type="predicted"/>